<evidence type="ECO:0000313" key="7">
    <source>
        <dbReference type="Proteomes" id="UP000824540"/>
    </source>
</evidence>
<evidence type="ECO:0000256" key="3">
    <source>
        <dbReference type="PROSITE-ProRule" id="PRU00122"/>
    </source>
</evidence>
<dbReference type="PANTHER" id="PTHR15036">
    <property type="entry name" value="PIKACHURIN-LIKE PROTEIN"/>
    <property type="match status" value="1"/>
</dbReference>
<gene>
    <name evidence="6" type="ORF">JZ751_003913</name>
</gene>
<comment type="caution">
    <text evidence="2">Lacks conserved residue(s) required for the propagation of feature annotation.</text>
</comment>
<dbReference type="OrthoDB" id="26719at2759"/>
<dbReference type="Gene3D" id="2.60.120.200">
    <property type="match status" value="1"/>
</dbReference>
<evidence type="ECO:0000259" key="5">
    <source>
        <dbReference type="PROSITE" id="PS50026"/>
    </source>
</evidence>
<dbReference type="Gene3D" id="2.10.25.10">
    <property type="entry name" value="Laminin"/>
    <property type="match status" value="1"/>
</dbReference>
<protein>
    <recommendedName>
        <fullName evidence="8">EGF-like domain-containing protein</fullName>
    </recommendedName>
</protein>
<evidence type="ECO:0000256" key="2">
    <source>
        <dbReference type="PROSITE-ProRule" id="PRU00076"/>
    </source>
</evidence>
<dbReference type="InterPro" id="IPR050372">
    <property type="entry name" value="Neurexin-related_CASP"/>
</dbReference>
<dbReference type="PROSITE" id="PS50025">
    <property type="entry name" value="LAM_G_DOMAIN"/>
    <property type="match status" value="1"/>
</dbReference>
<evidence type="ECO:0000259" key="4">
    <source>
        <dbReference type="PROSITE" id="PS50025"/>
    </source>
</evidence>
<dbReference type="InterPro" id="IPR000742">
    <property type="entry name" value="EGF"/>
</dbReference>
<comment type="caution">
    <text evidence="6">The sequence shown here is derived from an EMBL/GenBank/DDBJ whole genome shotgun (WGS) entry which is preliminary data.</text>
</comment>
<keyword evidence="7" id="KW-1185">Reference proteome</keyword>
<dbReference type="InterPro" id="IPR001791">
    <property type="entry name" value="Laminin_G"/>
</dbReference>
<proteinExistence type="predicted"/>
<feature type="disulfide bond" evidence="3">
    <location>
        <begin position="17"/>
        <end position="44"/>
    </location>
</feature>
<accession>A0A8T2P878</accession>
<feature type="domain" description="EGF-like" evidence="5">
    <location>
        <begin position="45"/>
        <end position="83"/>
    </location>
</feature>
<evidence type="ECO:0000256" key="1">
    <source>
        <dbReference type="ARBA" id="ARBA00023157"/>
    </source>
</evidence>
<evidence type="ECO:0008006" key="8">
    <source>
        <dbReference type="Google" id="ProtNLM"/>
    </source>
</evidence>
<dbReference type="CDD" id="cd00054">
    <property type="entry name" value="EGF_CA"/>
    <property type="match status" value="1"/>
</dbReference>
<dbReference type="EMBL" id="JAFBMS010000012">
    <property type="protein sequence ID" value="KAG9347896.1"/>
    <property type="molecule type" value="Genomic_DNA"/>
</dbReference>
<name>A0A8T2P878_9TELE</name>
<organism evidence="6 7">
    <name type="scientific">Albula glossodonta</name>
    <name type="common">roundjaw bonefish</name>
    <dbReference type="NCBI Taxonomy" id="121402"/>
    <lineage>
        <taxon>Eukaryota</taxon>
        <taxon>Metazoa</taxon>
        <taxon>Chordata</taxon>
        <taxon>Craniata</taxon>
        <taxon>Vertebrata</taxon>
        <taxon>Euteleostomi</taxon>
        <taxon>Actinopterygii</taxon>
        <taxon>Neopterygii</taxon>
        <taxon>Teleostei</taxon>
        <taxon>Albuliformes</taxon>
        <taxon>Albulidae</taxon>
        <taxon>Albula</taxon>
    </lineage>
</organism>
<dbReference type="PANTHER" id="PTHR15036:SF33">
    <property type="entry name" value="CONTACTIN-ASSOCIATED PROTEIN-LIKE 2"/>
    <property type="match status" value="1"/>
</dbReference>
<evidence type="ECO:0000313" key="6">
    <source>
        <dbReference type="EMBL" id="KAG9347896.1"/>
    </source>
</evidence>
<reference evidence="6" key="1">
    <citation type="thesis" date="2021" institute="BYU ScholarsArchive" country="Provo, UT, USA">
        <title>Applications of and Algorithms for Genome Assembly and Genomic Analyses with an Emphasis on Marine Teleosts.</title>
        <authorList>
            <person name="Pickett B.D."/>
        </authorList>
    </citation>
    <scope>NUCLEOTIDE SEQUENCE</scope>
    <source>
        <strain evidence="6">HI-2016</strain>
    </source>
</reference>
<feature type="domain" description="Laminin G" evidence="4">
    <location>
        <begin position="1"/>
        <end position="44"/>
    </location>
</feature>
<keyword evidence="1 3" id="KW-1015">Disulfide bond</keyword>
<dbReference type="Proteomes" id="UP000824540">
    <property type="component" value="Unassembled WGS sequence"/>
</dbReference>
<dbReference type="SUPFAM" id="SSF49899">
    <property type="entry name" value="Concanavalin A-like lectins/glucanases"/>
    <property type="match status" value="1"/>
</dbReference>
<keyword evidence="2" id="KW-0245">EGF-like domain</keyword>
<dbReference type="AlphaFoldDB" id="A0A8T2P878"/>
<dbReference type="InterPro" id="IPR013320">
    <property type="entry name" value="ConA-like_dom_sf"/>
</dbReference>
<sequence>MAELIGAAGGQRGFLGCIRSLKMNGVTLDLEERAKVTPGVKPGCSGHCTSYGMYCKNGGKCVEKYNGYSCDCTSTAYDGAFCTKAPSLLWKDKTHRVNDSERDGTQIKRHRALGKEDSISQSHQSPRAFPLCPVDGEGERDDVGGFFEAGTLVRYNFMPESASAAAKEGKGVSQSLAIEANLTQEELAFSFSTSHTPSILVYVSSKTQDYLAVVLRSNAWGGGLGVNVLGTQIRNMVFVHLDVVEIYMELEEVEGNQVSASLMLGVERCQSQRRVRCGVTCVPAWAFSASAAWAFLPERRRSPDTQPRSPSHSLCLSCTGTLQIRYDLGGLREPFTIDADQRNLANGQPHSVNISRVQRSIQLQSCRGKWGPCEYQWLRAAGVVGVSVSISGSELQGGNWGLSEYQWLRAAGVNGAPVSISGSELQGGNWGLSEYQWLRAAGVIGVSVSISGSELQGGNWGLSEYQWLRAAGVIGVGNWGVSEYQWFRAAGVNGAPVSISGSELQGGNWGVSEYQWLRAAGVIGVSVSISGSELQGAAGVIGVSVSISGSELQGGNWGLSEYQWLRAAGVIGAPGKWGPCKYQWLRAAGVIVVLVSISDSKLQGGNWGLSEYQWLRAAGVIGVGNWGLSEYQWLRAAGVIRVSVSISGSELQGGNWGLSEYQWLRAAGVNGVPLSISGSELQGGNWGLSEYQWLRAAGVIGVSVSISGSELQGGNWGLSEYQWLRAAGVIGVSVSISGSELQGGNWGLSEYQWLRAAGVIGVSVSISGSELQGASGVIGVSVSISGSELQG</sequence>
<dbReference type="PROSITE" id="PS50026">
    <property type="entry name" value="EGF_3"/>
    <property type="match status" value="1"/>
</dbReference>